<dbReference type="PANTHER" id="PTHR12810:SF0">
    <property type="entry name" value="SMALL RIBOSOMAL SUBUNIT PROTEIN MS29"/>
    <property type="match status" value="1"/>
</dbReference>
<evidence type="ECO:0000256" key="4">
    <source>
        <dbReference type="ARBA" id="ARBA00022980"/>
    </source>
</evidence>
<dbReference type="AlphaFoldDB" id="A0A915CSQ1"/>
<name>A0A915CSQ1_9BILA</name>
<accession>A0A915CSQ1</accession>
<keyword evidence="3" id="KW-0809">Transit peptide</keyword>
<reference evidence="9" key="1">
    <citation type="submission" date="2022-11" db="UniProtKB">
        <authorList>
            <consortium name="WormBaseParasite"/>
        </authorList>
    </citation>
    <scope>IDENTIFICATION</scope>
</reference>
<keyword evidence="8" id="KW-1185">Reference proteome</keyword>
<dbReference type="WBParaSite" id="jg12203">
    <property type="protein sequence ID" value="jg12203"/>
    <property type="gene ID" value="jg12203"/>
</dbReference>
<keyword evidence="4" id="KW-0689">Ribosomal protein</keyword>
<protein>
    <recommendedName>
        <fullName evidence="7">Small ribosomal subunit protein mS29</fullName>
    </recommendedName>
</protein>
<dbReference type="Pfam" id="PF10236">
    <property type="entry name" value="DAP3"/>
    <property type="match status" value="1"/>
</dbReference>
<dbReference type="GO" id="GO:0005763">
    <property type="term" value="C:mitochondrial small ribosomal subunit"/>
    <property type="evidence" value="ECO:0007669"/>
    <property type="project" value="TreeGrafter"/>
</dbReference>
<evidence type="ECO:0000256" key="5">
    <source>
        <dbReference type="ARBA" id="ARBA00023128"/>
    </source>
</evidence>
<sequence length="426" mass="48833">MAVLPKVHAVFRQLRCFSRTRRNFTDAMEAAPVASTEKLYAEPGKIYEVPMQTVEALNYKKLFPSIYTRQIDTLGCAWLCRESLVEAINCLQLVKPESPPLRLVLWGGFGTGKSITMYQLVHWAHSENFVLLTVKSGMTWNRDALDSEESTYKEGRINTPANALEALKTEKTYVWSRKETTAEGSSITSMIDVGLINPHCATDCVGALCRELRRYATMGTIKLFVAVDHANSFYGVTLVKKPDRTPAKAENVALIHYFKKFFRQDWLNGAVVMVADKAEFSLKKERRVIHRVTPLELLVKRQAFDSIDPFIPIETKPYTKAELDVMYDYYKDKQWLTSEKARTEEGRKQMMYLSDYNPYYFERICSFTEARKAQRLDKLVKKLATWRAINIHTNASRKESSGCYSPSCRMMPSIKTGKLVSVLKKK</sequence>
<keyword evidence="6" id="KW-0687">Ribonucleoprotein</keyword>
<evidence type="ECO:0000256" key="7">
    <source>
        <dbReference type="ARBA" id="ARBA00035140"/>
    </source>
</evidence>
<dbReference type="InterPro" id="IPR008092">
    <property type="entry name" value="Ribosomal_mS29_met"/>
</dbReference>
<dbReference type="PRINTS" id="PR01716">
    <property type="entry name" value="DEATHASSOCP3"/>
</dbReference>
<dbReference type="Proteomes" id="UP000887574">
    <property type="component" value="Unplaced"/>
</dbReference>
<proteinExistence type="inferred from homology"/>
<evidence type="ECO:0000256" key="6">
    <source>
        <dbReference type="ARBA" id="ARBA00023274"/>
    </source>
</evidence>
<comment type="similarity">
    <text evidence="2">Belongs to the mitochondrion-specific ribosomal protein mS29 family.</text>
</comment>
<comment type="subcellular location">
    <subcellularLocation>
        <location evidence="1">Mitochondrion</location>
    </subcellularLocation>
</comment>
<organism evidence="8 9">
    <name type="scientific">Ditylenchus dipsaci</name>
    <dbReference type="NCBI Taxonomy" id="166011"/>
    <lineage>
        <taxon>Eukaryota</taxon>
        <taxon>Metazoa</taxon>
        <taxon>Ecdysozoa</taxon>
        <taxon>Nematoda</taxon>
        <taxon>Chromadorea</taxon>
        <taxon>Rhabditida</taxon>
        <taxon>Tylenchina</taxon>
        <taxon>Tylenchomorpha</taxon>
        <taxon>Sphaerularioidea</taxon>
        <taxon>Anguinidae</taxon>
        <taxon>Anguininae</taxon>
        <taxon>Ditylenchus</taxon>
    </lineage>
</organism>
<keyword evidence="5" id="KW-0496">Mitochondrion</keyword>
<evidence type="ECO:0000256" key="1">
    <source>
        <dbReference type="ARBA" id="ARBA00004173"/>
    </source>
</evidence>
<evidence type="ECO:0000313" key="9">
    <source>
        <dbReference type="WBParaSite" id="jg12203"/>
    </source>
</evidence>
<evidence type="ECO:0000256" key="2">
    <source>
        <dbReference type="ARBA" id="ARBA00009863"/>
    </source>
</evidence>
<dbReference type="InterPro" id="IPR019368">
    <property type="entry name" value="Ribosomal_mS29"/>
</dbReference>
<dbReference type="GO" id="GO:0006915">
    <property type="term" value="P:apoptotic process"/>
    <property type="evidence" value="ECO:0007669"/>
    <property type="project" value="InterPro"/>
</dbReference>
<dbReference type="GO" id="GO:0003735">
    <property type="term" value="F:structural constituent of ribosome"/>
    <property type="evidence" value="ECO:0007669"/>
    <property type="project" value="TreeGrafter"/>
</dbReference>
<evidence type="ECO:0000256" key="3">
    <source>
        <dbReference type="ARBA" id="ARBA00022946"/>
    </source>
</evidence>
<dbReference type="PANTHER" id="PTHR12810">
    <property type="entry name" value="MITOCHONDRIAL 28S RIBOSOMAL PROTEIN S29"/>
    <property type="match status" value="1"/>
</dbReference>
<evidence type="ECO:0000313" key="8">
    <source>
        <dbReference type="Proteomes" id="UP000887574"/>
    </source>
</evidence>